<gene>
    <name evidence="1" type="ORF">Sradi_6242900</name>
</gene>
<accession>A0AAW2KBI7</accession>
<dbReference type="EMBL" id="JACGWJ010000029">
    <property type="protein sequence ID" value="KAL0303748.1"/>
    <property type="molecule type" value="Genomic_DNA"/>
</dbReference>
<reference evidence="1" key="2">
    <citation type="journal article" date="2024" name="Plant">
        <title>Genomic evolution and insights into agronomic trait innovations of Sesamum species.</title>
        <authorList>
            <person name="Miao H."/>
            <person name="Wang L."/>
            <person name="Qu L."/>
            <person name="Liu H."/>
            <person name="Sun Y."/>
            <person name="Le M."/>
            <person name="Wang Q."/>
            <person name="Wei S."/>
            <person name="Zheng Y."/>
            <person name="Lin W."/>
            <person name="Duan Y."/>
            <person name="Cao H."/>
            <person name="Xiong S."/>
            <person name="Wang X."/>
            <person name="Wei L."/>
            <person name="Li C."/>
            <person name="Ma Q."/>
            <person name="Ju M."/>
            <person name="Zhao R."/>
            <person name="Li G."/>
            <person name="Mu C."/>
            <person name="Tian Q."/>
            <person name="Mei H."/>
            <person name="Zhang T."/>
            <person name="Gao T."/>
            <person name="Zhang H."/>
        </authorList>
    </citation>
    <scope>NUCLEOTIDE SEQUENCE</scope>
    <source>
        <strain evidence="1">G02</strain>
    </source>
</reference>
<organism evidence="1">
    <name type="scientific">Sesamum radiatum</name>
    <name type="common">Black benniseed</name>
    <dbReference type="NCBI Taxonomy" id="300843"/>
    <lineage>
        <taxon>Eukaryota</taxon>
        <taxon>Viridiplantae</taxon>
        <taxon>Streptophyta</taxon>
        <taxon>Embryophyta</taxon>
        <taxon>Tracheophyta</taxon>
        <taxon>Spermatophyta</taxon>
        <taxon>Magnoliopsida</taxon>
        <taxon>eudicotyledons</taxon>
        <taxon>Gunneridae</taxon>
        <taxon>Pentapetalae</taxon>
        <taxon>asterids</taxon>
        <taxon>lamiids</taxon>
        <taxon>Lamiales</taxon>
        <taxon>Pedaliaceae</taxon>
        <taxon>Sesamum</taxon>
    </lineage>
</organism>
<proteinExistence type="predicted"/>
<name>A0AAW2KBI7_SESRA</name>
<evidence type="ECO:0000313" key="1">
    <source>
        <dbReference type="EMBL" id="KAL0303748.1"/>
    </source>
</evidence>
<reference evidence="1" key="1">
    <citation type="submission" date="2020-06" db="EMBL/GenBank/DDBJ databases">
        <authorList>
            <person name="Li T."/>
            <person name="Hu X."/>
            <person name="Zhang T."/>
            <person name="Song X."/>
            <person name="Zhang H."/>
            <person name="Dai N."/>
            <person name="Sheng W."/>
            <person name="Hou X."/>
            <person name="Wei L."/>
        </authorList>
    </citation>
    <scope>NUCLEOTIDE SEQUENCE</scope>
    <source>
        <strain evidence="1">G02</strain>
        <tissue evidence="1">Leaf</tissue>
    </source>
</reference>
<evidence type="ECO:0008006" key="2">
    <source>
        <dbReference type="Google" id="ProtNLM"/>
    </source>
</evidence>
<comment type="caution">
    <text evidence="1">The sequence shown here is derived from an EMBL/GenBank/DDBJ whole genome shotgun (WGS) entry which is preliminary data.</text>
</comment>
<protein>
    <recommendedName>
        <fullName evidence="2">Reverse transcriptase domain-containing protein</fullName>
    </recommendedName>
</protein>
<dbReference type="AlphaFoldDB" id="A0AAW2KBI7"/>
<sequence>MEPAEEYKSTELIAGKSDKTTRIGSNMSESVETMMIELLRNHVDVFAWSPSDFKGIDPEVVVHRLNVDPMTRPVKQKKRSFGVERNRIIE</sequence>